<dbReference type="CDD" id="cd00185">
    <property type="entry name" value="TNFRSF"/>
    <property type="match status" value="1"/>
</dbReference>
<dbReference type="SUPFAM" id="SSF50998">
    <property type="entry name" value="Quinoprotein alcohol dehydrogenase-like"/>
    <property type="match status" value="1"/>
</dbReference>
<feature type="transmembrane region" description="Helical" evidence="1">
    <location>
        <begin position="2529"/>
        <end position="2547"/>
    </location>
</feature>
<feature type="transmembrane region" description="Helical" evidence="1">
    <location>
        <begin position="2588"/>
        <end position="2613"/>
    </location>
</feature>
<keyword evidence="3" id="KW-1185">Reference proteome</keyword>
<dbReference type="RefSeq" id="XP_001009358.3">
    <property type="nucleotide sequence ID" value="XM_001009358.3"/>
</dbReference>
<protein>
    <submittedName>
        <fullName evidence="2">Transmembrane protein, putative</fullName>
    </submittedName>
</protein>
<feature type="transmembrane region" description="Helical" evidence="1">
    <location>
        <begin position="2559"/>
        <end position="2576"/>
    </location>
</feature>
<dbReference type="PANTHER" id="PTHR11319">
    <property type="entry name" value="G PROTEIN-COUPLED RECEPTOR-RELATED"/>
    <property type="match status" value="1"/>
</dbReference>
<dbReference type="HOGENOM" id="CLU_226544_0_0_1"/>
<dbReference type="InterPro" id="IPR011050">
    <property type="entry name" value="Pectin_lyase_fold/virulence"/>
</dbReference>
<dbReference type="Gene3D" id="2.130.10.10">
    <property type="entry name" value="YVTN repeat-like/Quinoprotein amine dehydrogenase"/>
    <property type="match status" value="1"/>
</dbReference>
<evidence type="ECO:0000313" key="2">
    <source>
        <dbReference type="EMBL" id="EAR89113.3"/>
    </source>
</evidence>
<dbReference type="PANTHER" id="PTHR11319:SF35">
    <property type="entry name" value="OUTER MEMBRANE PROTEIN PMPC-RELATED"/>
    <property type="match status" value="1"/>
</dbReference>
<feature type="transmembrane region" description="Helical" evidence="1">
    <location>
        <begin position="2352"/>
        <end position="2381"/>
    </location>
</feature>
<sequence>MIFSQILPTKTTNILVNSFEQYITVVGVSNLFQVWDLQKIQKIYEPNFQNIYCDQRDANQTSVSSSINFVYASINSLDEVVGLSNNYIFAYSLKEQKPIMFKNQNIGFNWIQAYISQNSIILCSELSISIIDIKSSKFVYTIDSFTRQLSAYDVPNKIEVDPDFNRIIKIDRGGKIQYWSYFDNIMEKQIFVSGTNSTFIIDKQLNKLVQQNLYTTTGSSILFVFDYRQGILIDSIKNAFPESNLQYYYLYQDKTNGYLIGIIQTSQYMIYNFNSSYNHSLVFKGTFLPNSQTQGIALLLESQKQLFIYINGVLYLFNYFYSDGDYNKCIPFNGENINFNNFFFNFQTQILFNIQEQQILQYQYNVNSLDLIQTISYNSGQSQQIYHIEQLNIFLINKGSQVLTKNHITLQEQAIDFKQDIVKNLVFDEQKAILIILTSSFKLNVFDLKTTMLLNSLQIQPQLIEQIQIDTHQQIIIISYDNGDILLYNYNIFSIVSLFNNMQPNNMDYFIHNYNTMTYKSGSEVYTKRLINFGQIAQITPQNNVLDFHIHLQSGLTFILTNQEVFIYNHISNQYLPPFPNNINLSNAYIIRGIPSQDTILIGYLTSVSNNIVAYKLSNYNYINTMKHDLEKCNSVAELYYDDYSNRLFSACTGPGTVIVWDASNQFQLIEILYQIVSVFLVSDIAFYPEQNQIMIFGYSWWSALIDYKNLSKICTIEGIFGNFDYFNQYQIQWDHIGYIRLNDLNCKQISEVQAHKQWIFEVLIDSQSFILTSISKDLFVKTWNYTDGIQFMSQLEFQNPLFCGMLDKDNSLVFIGDFNGFVYILRYPNLQLLRKIQVAQGQISKIFLDVKYNLILLGSQSSGTIKYLNIIELLVPNVYTNSFQTEGILSTLQVNQSVIFHQELNIVQQWNYTSQQLSYGFFVNSQDPSYEVQSMMILLQGQKNIGVLLTRDQTIFFDLNSLNLVNVQSVKCMRNTQLTSYFICSQLNVITVIDLLDFKQIQQIQIDQNSSIIQLESINELNSFFVTTTLGEIISFQLNDKNHVQFDQQFNINLLQQAIINYSFTQLENIYIILMASFDGNIACIKFNSSFTILEQQIITLLGHKSHAHIIKIFQSKVFIKRISDFYIGLYNLEDFTLVEQISSPCLGYVYKLDLNLELDYIIQSCVCIYQINLLSNFKQLGMGRFFQNLNLADVYTTDKNQIILINKEYFVDVYQNSIFIYQIDQISQTIKIKGQFSLDIEDLGFVSNYEIFNTLDNVYIKLILYSSFQIGQLQLPIYGQQMCQETLYIDEIASTFNSIESVYYKILKYFPISEMDFLIQIESDIVLQRLPNFAFSSQSLITYQAQSNLTKQIQAYVNSDFFESFSGYRKIIMSNLTLLPQQYDRSNSIFNIQNIGYLGFYNINLGDSAVYSFEISQINQVYFNQIQMMSLNMQSSQLLNLFSFYDVNQIQINLTTIQNCTFNQIQLFNFYSSLGQGIYQLQLTNLIIDNSKFYFSSSININTIFYLQNFYSVQMSSILITNCQGSPTLIFRLFLIENLILNTIEYNKNQDISFMDHSNSQQQVQQNYYVNYQLIKDNILLKNIKVISNIYTNIILEPTIKIQCNYLTINDIIFENNVDNTKLKTIILLYIQQGIQISSQNIFYIRNIGFNALIQIYQSNLCQLFNLQLTQNQIQQGLIIMSSSVKLIDSKIQNNNSSGQYSIITVQQKSTFSIKNTYFSNNLAQQNGGSIYISQSTQIIQNSKFEQDSCSENGGSIYSTQSNLSIFSTVFFNCSSLNGGCIYVDSGSLNLTQVQSQVSKSTNKGGFLFMSQISTFTVQDSIFQNSTAYSDGGCFYITKSGDNKSIITNSSFQFNNAHGSGGAILLDTSNFSLYNSNFIKNRAGIGGAIRYLTIKPLFMLKNQQTKIITKDSCKTYFSNSCKQNKAIIFGDSIASYPQYASIFPSRDFDVDIQLYPNITFSNFRSGLSNFDLSIQFLDEFKNPVNQADFQNQTLTGYLSENLIQEIRQYNCRVYITENIESFQKQTIKIEGATSIDYTFQSQNLAGCLMNNFKIAGIPSQSALVYLQLQGMKQIGVNTTFQDVNQIQIEIYFRSCTRGEYYNPTCDGCLIQECAQCQNGTYSLIIPKSNSQKQCQPCDLSVAVSCQLDQIVLKQNYWRSNKFSDYIYQCDKNIQSCNGDEQNNYCAKGYTGGLCSACDNYGKVWGNRFGAVLSIYDKGVVCTECSEIQANYFKQALTFIGVLVYLVILMIDSQNSNCKLCQIHTLKQLNIINLGVSSFTLQSSTIAKIFINQFQVFASLQQNIGITFPTLFSNLISFPNFSSQPIYIFIYSLDCSLSSINTQIPIQYLRFIYLSMVLPLIMLLALMFLIKGIIFILSLFNSNQYFNNQMYNTKNMAISSLIVFMYLVIQNIYQAALQIIFCQELDNKYYMKSQMDQICYTKEHNKYLFFLICPILLIIVITYPLILFYLIYHNKQYMFIRHRSVIIRRYGYIISGLKQNRWWWEFIRIYQKFIIIFLATFFNSQSLIQIQSILFLQSVYLALLIYFKPYENNKINKLELKSVTLMILIFWIAVFDNQTEESNIKQVSSVLLVALFIMLFGSLIASFLNILLRRSISIIAKSKLLNYIFMKFKKCLSTKNEYKVRQYLKKQNYSLYILIFKPNHQSLQVFKNWKRLRQLLQSMNSTKKQYVDKVSTLNNISSIHRNSFSFKTEQNLLVQRFNLLSNQKLLKKTKTVSFRLKQFEQSNIKLSFKNE</sequence>
<feature type="transmembrane region" description="Helical" evidence="1">
    <location>
        <begin position="2503"/>
        <end position="2523"/>
    </location>
</feature>
<dbReference type="EMBL" id="GG662798">
    <property type="protein sequence ID" value="EAR89113.3"/>
    <property type="molecule type" value="Genomic_DNA"/>
</dbReference>
<name>Q22V35_TETTS</name>
<feature type="transmembrane region" description="Helical" evidence="1">
    <location>
        <begin position="2448"/>
        <end position="2473"/>
    </location>
</feature>
<evidence type="ECO:0000256" key="1">
    <source>
        <dbReference type="SAM" id="Phobius"/>
    </source>
</evidence>
<keyword evidence="1 2" id="KW-0812">Transmembrane</keyword>
<keyword evidence="1" id="KW-1133">Transmembrane helix</keyword>
<proteinExistence type="predicted"/>
<dbReference type="KEGG" id="tet:TTHERM_00576640"/>
<accession>Q22V35</accession>
<dbReference type="InterPro" id="IPR011047">
    <property type="entry name" value="Quinoprotein_ADH-like_sf"/>
</dbReference>
<keyword evidence="1" id="KW-0472">Membrane</keyword>
<evidence type="ECO:0000313" key="3">
    <source>
        <dbReference type="Proteomes" id="UP000009168"/>
    </source>
</evidence>
<dbReference type="SUPFAM" id="SSF50978">
    <property type="entry name" value="WD40 repeat-like"/>
    <property type="match status" value="1"/>
</dbReference>
<reference evidence="3" key="1">
    <citation type="journal article" date="2006" name="PLoS Biol.">
        <title>Macronuclear genome sequence of the ciliate Tetrahymena thermophila, a model eukaryote.</title>
        <authorList>
            <person name="Eisen J.A."/>
            <person name="Coyne R.S."/>
            <person name="Wu M."/>
            <person name="Wu D."/>
            <person name="Thiagarajan M."/>
            <person name="Wortman J.R."/>
            <person name="Badger J.H."/>
            <person name="Ren Q."/>
            <person name="Amedeo P."/>
            <person name="Jones K.M."/>
            <person name="Tallon L.J."/>
            <person name="Delcher A.L."/>
            <person name="Salzberg S.L."/>
            <person name="Silva J.C."/>
            <person name="Haas B.J."/>
            <person name="Majoros W.H."/>
            <person name="Farzad M."/>
            <person name="Carlton J.M."/>
            <person name="Smith R.K. Jr."/>
            <person name="Garg J."/>
            <person name="Pearlman R.E."/>
            <person name="Karrer K.M."/>
            <person name="Sun L."/>
            <person name="Manning G."/>
            <person name="Elde N.C."/>
            <person name="Turkewitz A.P."/>
            <person name="Asai D.J."/>
            <person name="Wilkes D.E."/>
            <person name="Wang Y."/>
            <person name="Cai H."/>
            <person name="Collins K."/>
            <person name="Stewart B.A."/>
            <person name="Lee S.R."/>
            <person name="Wilamowska K."/>
            <person name="Weinberg Z."/>
            <person name="Ruzzo W.L."/>
            <person name="Wloga D."/>
            <person name="Gaertig J."/>
            <person name="Frankel J."/>
            <person name="Tsao C.-C."/>
            <person name="Gorovsky M.A."/>
            <person name="Keeling P.J."/>
            <person name="Waller R.F."/>
            <person name="Patron N.J."/>
            <person name="Cherry J.M."/>
            <person name="Stover N.A."/>
            <person name="Krieger C.J."/>
            <person name="del Toro C."/>
            <person name="Ryder H.F."/>
            <person name="Williamson S.C."/>
            <person name="Barbeau R.A."/>
            <person name="Hamilton E.P."/>
            <person name="Orias E."/>
        </authorList>
    </citation>
    <scope>NUCLEOTIDE SEQUENCE [LARGE SCALE GENOMIC DNA]</scope>
    <source>
        <strain evidence="3">SB210</strain>
    </source>
</reference>
<gene>
    <name evidence="2" type="ORF">TTHERM_00576640</name>
</gene>
<dbReference type="SUPFAM" id="SSF51126">
    <property type="entry name" value="Pectin lyase-like"/>
    <property type="match status" value="1"/>
</dbReference>
<feature type="transmembrane region" description="Helical" evidence="1">
    <location>
        <begin position="2402"/>
        <end position="2422"/>
    </location>
</feature>
<dbReference type="GeneID" id="7824156"/>
<dbReference type="InterPro" id="IPR015943">
    <property type="entry name" value="WD40/YVTN_repeat-like_dom_sf"/>
</dbReference>
<organism evidence="2 3">
    <name type="scientific">Tetrahymena thermophila (strain SB210)</name>
    <dbReference type="NCBI Taxonomy" id="312017"/>
    <lineage>
        <taxon>Eukaryota</taxon>
        <taxon>Sar</taxon>
        <taxon>Alveolata</taxon>
        <taxon>Ciliophora</taxon>
        <taxon>Intramacronucleata</taxon>
        <taxon>Oligohymenophorea</taxon>
        <taxon>Hymenostomatida</taxon>
        <taxon>Tetrahymenina</taxon>
        <taxon>Tetrahymenidae</taxon>
        <taxon>Tetrahymena</taxon>
    </lineage>
</organism>
<dbReference type="InterPro" id="IPR036322">
    <property type="entry name" value="WD40_repeat_dom_sf"/>
</dbReference>
<dbReference type="OrthoDB" id="10693256at2759"/>
<dbReference type="InParanoid" id="Q22V35"/>
<dbReference type="Proteomes" id="UP000009168">
    <property type="component" value="Unassembled WGS sequence"/>
</dbReference>